<proteinExistence type="predicted"/>
<organism evidence="1 2">
    <name type="scientific">Stenotrophomonas terrae</name>
    <dbReference type="NCBI Taxonomy" id="405446"/>
    <lineage>
        <taxon>Bacteria</taxon>
        <taxon>Pseudomonadati</taxon>
        <taxon>Pseudomonadota</taxon>
        <taxon>Gammaproteobacteria</taxon>
        <taxon>Lysobacterales</taxon>
        <taxon>Lysobacteraceae</taxon>
        <taxon>Stenotrophomonas</taxon>
    </lineage>
</organism>
<dbReference type="Proteomes" id="UP000051863">
    <property type="component" value="Unassembled WGS sequence"/>
</dbReference>
<evidence type="ECO:0000313" key="1">
    <source>
        <dbReference type="EMBL" id="KRG70310.1"/>
    </source>
</evidence>
<name>A0A0R0CLM4_9GAMM</name>
<dbReference type="PATRIC" id="fig|405446.3.peg.253"/>
<gene>
    <name evidence="1" type="ORF">ABB27_04790</name>
</gene>
<dbReference type="EMBL" id="LDJJ01000013">
    <property type="protein sequence ID" value="KRG70310.1"/>
    <property type="molecule type" value="Genomic_DNA"/>
</dbReference>
<dbReference type="AlphaFoldDB" id="A0A0R0CLM4"/>
<comment type="caution">
    <text evidence="1">The sequence shown here is derived from an EMBL/GenBank/DDBJ whole genome shotgun (WGS) entry which is preliminary data.</text>
</comment>
<evidence type="ECO:0000313" key="2">
    <source>
        <dbReference type="Proteomes" id="UP000051863"/>
    </source>
</evidence>
<protein>
    <recommendedName>
        <fullName evidence="3">WG repeat-containing protein</fullName>
    </recommendedName>
</protein>
<accession>A0A0R0CLM4</accession>
<reference evidence="1 2" key="1">
    <citation type="submission" date="2015-05" db="EMBL/GenBank/DDBJ databases">
        <title>Genome sequencing and analysis of members of genus Stenotrophomonas.</title>
        <authorList>
            <person name="Patil P.P."/>
            <person name="Midha S."/>
            <person name="Patil P.B."/>
        </authorList>
    </citation>
    <scope>NUCLEOTIDE SEQUENCE [LARGE SCALE GENOMIC DNA]</scope>
    <source>
        <strain evidence="1 2">DSM 18941</strain>
    </source>
</reference>
<sequence length="160" mass="17671">MSLVTAPALALVDHPCYRMDTDTFKILEGCKRASDGTLIVAETALAQLEYDADGLAAVIAGKHHYYLRRDGRHLAVITYDNGPDYFEEGLARAWVDGQIGYYDRQLQPAFAARFDWGWPFKDGIAEVCQGCAPGKPDADGHTAIEGGKHYRIDRQGKILP</sequence>
<keyword evidence="2" id="KW-1185">Reference proteome</keyword>
<evidence type="ECO:0008006" key="3">
    <source>
        <dbReference type="Google" id="ProtNLM"/>
    </source>
</evidence>